<feature type="domain" description="IgGFc-binding protein N-terminal" evidence="2">
    <location>
        <begin position="87"/>
        <end position="379"/>
    </location>
</feature>
<dbReference type="InterPro" id="IPR025615">
    <property type="entry name" value="TILa_dom"/>
</dbReference>
<protein>
    <recommendedName>
        <fullName evidence="5">IgGFc-binding protein N-terminal domain-containing protein</fullName>
    </recommendedName>
</protein>
<dbReference type="Pfam" id="PF12714">
    <property type="entry name" value="TILa"/>
    <property type="match status" value="1"/>
</dbReference>
<gene>
    <name evidence="3" type="ORF">ANANG_G00000310</name>
</gene>
<evidence type="ECO:0008006" key="5">
    <source>
        <dbReference type="Google" id="ProtNLM"/>
    </source>
</evidence>
<keyword evidence="4" id="KW-1185">Reference proteome</keyword>
<evidence type="ECO:0000313" key="3">
    <source>
        <dbReference type="EMBL" id="KAG5855788.1"/>
    </source>
</evidence>
<comment type="caution">
    <text evidence="3">The sequence shown here is derived from an EMBL/GenBank/DDBJ whole genome shotgun (WGS) entry which is preliminary data.</text>
</comment>
<evidence type="ECO:0000313" key="4">
    <source>
        <dbReference type="Proteomes" id="UP001044222"/>
    </source>
</evidence>
<accession>A0A9D3MZ90</accession>
<dbReference type="PANTHER" id="PTHR46534:SF2">
    <property type="entry name" value="VWFD DOMAIN-CONTAINING PROTEIN"/>
    <property type="match status" value="1"/>
</dbReference>
<dbReference type="EMBL" id="JAFIRN010000001">
    <property type="protein sequence ID" value="KAG5855788.1"/>
    <property type="molecule type" value="Genomic_DNA"/>
</dbReference>
<dbReference type="Pfam" id="PF17517">
    <property type="entry name" value="IgGFc_binding"/>
    <property type="match status" value="1"/>
</dbReference>
<sequence length="579" mass="64701">MLNYNAKEKATNELYITSYLSDTNVVVTVNGSPFKKELSMQGGERVTVEVPSDTELIGTGKYSKTVLIQSNRYITIVSTNRKTNSLDTTLVYPLTEFGQEYYIFTPLAKSLYPKEFAVFGLQDTTLVTVELKCTVTFEGKTYKPNEKLYAYINGLEVLYLESNQKNEDCTGSRVVSDKPVGVISGNACAWKNSKCQHAFEQLLPVERWGTYFIVPPLEYQVLMDSVFIFAYKPTHVIYQFGAKSQEIDLRSGQWKEIQMDRSSPLVITSTLPIQVLYYCTGGKFPDNTLFDPFIMNIEPTDKFCESRTLEGMEDFTNYALIVAKTSDINKVIFDDKHPTFKWLQVQGTEYSWAHYTYDKGRSHHTMKSPRAPIGVYSVGTVHMNSYGAPAACGLLTCAYKGKFYPAGKPFWDDSACTELCECNPSTGSVNCQKSQCKVGEECKVVAGVSRCVATPTEAEPAFRYITVYMFNSNAKEKATNELYITSYLSDTKVVVTVNKSPFKKELSMQAAPPGTVSRVPPHLRYRSGVTWCCGPPTGGSEVDVRGAAQPLGVGSPLPSPELEGLTPEQQHWDWSLLER</sequence>
<evidence type="ECO:0000259" key="1">
    <source>
        <dbReference type="Pfam" id="PF12714"/>
    </source>
</evidence>
<feature type="domain" description="TILa" evidence="1">
    <location>
        <begin position="397"/>
        <end position="452"/>
    </location>
</feature>
<dbReference type="Proteomes" id="UP001044222">
    <property type="component" value="Unassembled WGS sequence"/>
</dbReference>
<reference evidence="3" key="1">
    <citation type="submission" date="2021-01" db="EMBL/GenBank/DDBJ databases">
        <title>A chromosome-scale assembly of European eel, Anguilla anguilla.</title>
        <authorList>
            <person name="Henkel C."/>
            <person name="Jong-Raadsen S.A."/>
            <person name="Dufour S."/>
            <person name="Weltzien F.-A."/>
            <person name="Palstra A.P."/>
            <person name="Pelster B."/>
            <person name="Spaink H.P."/>
            <person name="Van Den Thillart G.E."/>
            <person name="Jansen H."/>
            <person name="Zahm M."/>
            <person name="Klopp C."/>
            <person name="Cedric C."/>
            <person name="Louis A."/>
            <person name="Berthelot C."/>
            <person name="Parey E."/>
            <person name="Roest Crollius H."/>
            <person name="Montfort J."/>
            <person name="Robinson-Rechavi M."/>
            <person name="Bucao C."/>
            <person name="Bouchez O."/>
            <person name="Gislard M."/>
            <person name="Lluch J."/>
            <person name="Milhes M."/>
            <person name="Lampietro C."/>
            <person name="Lopez Roques C."/>
            <person name="Donnadieu C."/>
            <person name="Braasch I."/>
            <person name="Desvignes T."/>
            <person name="Postlethwait J."/>
            <person name="Bobe J."/>
            <person name="Guiguen Y."/>
            <person name="Dirks R."/>
        </authorList>
    </citation>
    <scope>NUCLEOTIDE SEQUENCE</scope>
    <source>
        <strain evidence="3">Tag_6206</strain>
        <tissue evidence="3">Liver</tissue>
    </source>
</reference>
<dbReference type="PANTHER" id="PTHR46534">
    <property type="entry name" value="IGGFC_BINDING DOMAIN-CONTAINING PROTEIN"/>
    <property type="match status" value="1"/>
</dbReference>
<proteinExistence type="predicted"/>
<name>A0A9D3MZ90_ANGAN</name>
<organism evidence="3 4">
    <name type="scientific">Anguilla anguilla</name>
    <name type="common">European freshwater eel</name>
    <name type="synonym">Muraena anguilla</name>
    <dbReference type="NCBI Taxonomy" id="7936"/>
    <lineage>
        <taxon>Eukaryota</taxon>
        <taxon>Metazoa</taxon>
        <taxon>Chordata</taxon>
        <taxon>Craniata</taxon>
        <taxon>Vertebrata</taxon>
        <taxon>Euteleostomi</taxon>
        <taxon>Actinopterygii</taxon>
        <taxon>Neopterygii</taxon>
        <taxon>Teleostei</taxon>
        <taxon>Anguilliformes</taxon>
        <taxon>Anguillidae</taxon>
        <taxon>Anguilla</taxon>
    </lineage>
</organism>
<evidence type="ECO:0000259" key="2">
    <source>
        <dbReference type="Pfam" id="PF17517"/>
    </source>
</evidence>
<dbReference type="InterPro" id="IPR035234">
    <property type="entry name" value="IgGFc-bd_N"/>
</dbReference>
<dbReference type="AlphaFoldDB" id="A0A9D3MZ90"/>